<dbReference type="EMBL" id="BLXT01002664">
    <property type="protein sequence ID" value="GFN96269.1"/>
    <property type="molecule type" value="Genomic_DNA"/>
</dbReference>
<proteinExistence type="predicted"/>
<gene>
    <name evidence="1" type="ORF">PoB_002277500</name>
</gene>
<keyword evidence="2" id="KW-1185">Reference proteome</keyword>
<comment type="caution">
    <text evidence="1">The sequence shown here is derived from an EMBL/GenBank/DDBJ whole genome shotgun (WGS) entry which is preliminary data.</text>
</comment>
<sequence>MRWDGHISRLDKVETSREKIPKVLKYKIFINVMIHNDAYDHACLFSSEHRYRSVLGHTRTAPWVSDEDILTKTLIDDFTHCPHATPFVVSHFPSVLIS</sequence>
<dbReference type="Proteomes" id="UP000735302">
    <property type="component" value="Unassembled WGS sequence"/>
</dbReference>
<name>A0AAV3ZMA5_9GAST</name>
<dbReference type="AlphaFoldDB" id="A0AAV3ZMA5"/>
<evidence type="ECO:0000313" key="1">
    <source>
        <dbReference type="EMBL" id="GFN96269.1"/>
    </source>
</evidence>
<organism evidence="1 2">
    <name type="scientific">Plakobranchus ocellatus</name>
    <dbReference type="NCBI Taxonomy" id="259542"/>
    <lineage>
        <taxon>Eukaryota</taxon>
        <taxon>Metazoa</taxon>
        <taxon>Spiralia</taxon>
        <taxon>Lophotrochozoa</taxon>
        <taxon>Mollusca</taxon>
        <taxon>Gastropoda</taxon>
        <taxon>Heterobranchia</taxon>
        <taxon>Euthyneura</taxon>
        <taxon>Panpulmonata</taxon>
        <taxon>Sacoglossa</taxon>
        <taxon>Placobranchoidea</taxon>
        <taxon>Plakobranchidae</taxon>
        <taxon>Plakobranchus</taxon>
    </lineage>
</organism>
<evidence type="ECO:0000313" key="2">
    <source>
        <dbReference type="Proteomes" id="UP000735302"/>
    </source>
</evidence>
<reference evidence="1 2" key="1">
    <citation type="journal article" date="2021" name="Elife">
        <title>Chloroplast acquisition without the gene transfer in kleptoplastic sea slugs, Plakobranchus ocellatus.</title>
        <authorList>
            <person name="Maeda T."/>
            <person name="Takahashi S."/>
            <person name="Yoshida T."/>
            <person name="Shimamura S."/>
            <person name="Takaki Y."/>
            <person name="Nagai Y."/>
            <person name="Toyoda A."/>
            <person name="Suzuki Y."/>
            <person name="Arimoto A."/>
            <person name="Ishii H."/>
            <person name="Satoh N."/>
            <person name="Nishiyama T."/>
            <person name="Hasebe M."/>
            <person name="Maruyama T."/>
            <person name="Minagawa J."/>
            <person name="Obokata J."/>
            <person name="Shigenobu S."/>
        </authorList>
    </citation>
    <scope>NUCLEOTIDE SEQUENCE [LARGE SCALE GENOMIC DNA]</scope>
</reference>
<protein>
    <submittedName>
        <fullName evidence="1">Uncharacterized protein</fullName>
    </submittedName>
</protein>
<accession>A0AAV3ZMA5</accession>